<evidence type="ECO:0000313" key="2">
    <source>
        <dbReference type="Proteomes" id="UP000005778"/>
    </source>
</evidence>
<dbReference type="EMBL" id="CM001488">
    <property type="protein sequence ID" value="EIM63212.1"/>
    <property type="molecule type" value="Genomic_DNA"/>
</dbReference>
<accession>I5B149</accession>
<reference evidence="1 2" key="2">
    <citation type="submission" date="2012-02" db="EMBL/GenBank/DDBJ databases">
        <title>Improved High-Quality Draft sequence of Desulfobacter postgatei 2ac9.</title>
        <authorList>
            <consortium name="US DOE Joint Genome Institute"/>
            <person name="Lucas S."/>
            <person name="Han J."/>
            <person name="Lapidus A."/>
            <person name="Cheng J.-F."/>
            <person name="Goodwin L."/>
            <person name="Pitluck S."/>
            <person name="Peters L."/>
            <person name="Ovchinnikova G."/>
            <person name="Held B."/>
            <person name="Detter J.C."/>
            <person name="Han C."/>
            <person name="Tapia R."/>
            <person name="Land M."/>
            <person name="Hauser L."/>
            <person name="Kyrpides N."/>
            <person name="Ivanova N."/>
            <person name="Pagani I."/>
            <person name="Orellana R."/>
            <person name="Lovley D."/>
            <person name="Woyke T."/>
        </authorList>
    </citation>
    <scope>NUCLEOTIDE SEQUENCE [LARGE SCALE GENOMIC DNA]</scope>
    <source>
        <strain evidence="1 2">2ac9</strain>
    </source>
</reference>
<dbReference type="eggNOG" id="COG5635">
    <property type="taxonomic scope" value="Bacteria"/>
</dbReference>
<gene>
    <name evidence="1" type="ORF">DespoDRAFT_01248</name>
</gene>
<sequence>MSIFKNWIIELNKWSQAELKKIIEEHFSLCLCGHCHQQDLKFNQISQKSLVCSAPQLFTNKYDDLGYAIITINDHHVTSLIYREYVNGKFLNGSKFSGNDSGIVDIQNGHNKNKAKLKANLDSALSFFKDQSKFFIKPKLSKDREFNDEDNLIDTFIESPMAAFIIAHPQFGLTCLSHYMRLEAYKNGNFWIYLDANHTKARKAINDIELQLQDFGENKTDICCIIIDSWDDTIVDHHNILKLIDEYAEDIPIVIMSAYSSYSYSTKFDFTQLNSKFMPLHLQALQRTKVRELVSKYNQTQPIAEEDDVVAKVVKDLETLNVHRTPLNCLTLLKVFEKGFNDDLINRTKLIKTVLFILFTNAESFTYSSTKPEVEDCEYILGRFCKNLIQNHTRSFDPDVFK</sequence>
<keyword evidence="2" id="KW-1185">Reference proteome</keyword>
<dbReference type="AlphaFoldDB" id="I5B149"/>
<dbReference type="HOGENOM" id="CLU_684625_0_0_7"/>
<protein>
    <submittedName>
        <fullName evidence="1">Uncharacterized protein</fullName>
    </submittedName>
</protein>
<name>I5B149_9BACT</name>
<reference evidence="1 2" key="1">
    <citation type="submission" date="2011-09" db="EMBL/GenBank/DDBJ databases">
        <authorList>
            <consortium name="US DOE Joint Genome Institute (JGI-PGF)"/>
            <person name="Lucas S."/>
            <person name="Han J."/>
            <person name="Lapidus A."/>
            <person name="Cheng J.-F."/>
            <person name="Goodwin L."/>
            <person name="Pitluck S."/>
            <person name="Peters L."/>
            <person name="Land M.L."/>
            <person name="Hauser L."/>
            <person name="Orellana R."/>
            <person name="Lovley D."/>
            <person name="Woyke T.J."/>
        </authorList>
    </citation>
    <scope>NUCLEOTIDE SEQUENCE [LARGE SCALE GENOMIC DNA]</scope>
    <source>
        <strain evidence="1 2">2ac9</strain>
    </source>
</reference>
<dbReference type="Proteomes" id="UP000005778">
    <property type="component" value="Chromosome"/>
</dbReference>
<evidence type="ECO:0000313" key="1">
    <source>
        <dbReference type="EMBL" id="EIM63212.1"/>
    </source>
</evidence>
<organism evidence="1 2">
    <name type="scientific">Desulfobacter postgatei 2ac9</name>
    <dbReference type="NCBI Taxonomy" id="879212"/>
    <lineage>
        <taxon>Bacteria</taxon>
        <taxon>Pseudomonadati</taxon>
        <taxon>Thermodesulfobacteriota</taxon>
        <taxon>Desulfobacteria</taxon>
        <taxon>Desulfobacterales</taxon>
        <taxon>Desulfobacteraceae</taxon>
        <taxon>Desulfobacter</taxon>
    </lineage>
</organism>
<dbReference type="RefSeq" id="WP_004072271.1">
    <property type="nucleotide sequence ID" value="NZ_CM001488.1"/>
</dbReference>
<proteinExistence type="predicted"/>
<dbReference type="STRING" id="879212.DespoDRAFT_01248"/>
<dbReference type="OrthoDB" id="6249026at2"/>